<sequence length="52" mass="5886">MNLSIIKKIIDEKSKTSKFSGSILFGNQEQEYTKVYGYANRSEGIKAKIGRD</sequence>
<accession>A0ABY8X6M1</accession>
<dbReference type="RefSeq" id="WP_285748704.1">
    <property type="nucleotide sequence ID" value="NZ_CP127162.1"/>
</dbReference>
<evidence type="ECO:0000313" key="1">
    <source>
        <dbReference type="EMBL" id="WIV21180.1"/>
    </source>
</evidence>
<protein>
    <submittedName>
        <fullName evidence="1">Uncharacterized protein</fullName>
    </submittedName>
</protein>
<evidence type="ECO:0000313" key="2">
    <source>
        <dbReference type="Proteomes" id="UP001236415"/>
    </source>
</evidence>
<organism evidence="1 2">
    <name type="scientific">Paenibacillus polygoni</name>
    <dbReference type="NCBI Taxonomy" id="3050112"/>
    <lineage>
        <taxon>Bacteria</taxon>
        <taxon>Bacillati</taxon>
        <taxon>Bacillota</taxon>
        <taxon>Bacilli</taxon>
        <taxon>Bacillales</taxon>
        <taxon>Paenibacillaceae</taxon>
        <taxon>Paenibacillus</taxon>
    </lineage>
</organism>
<reference evidence="1 2" key="1">
    <citation type="submission" date="2023-06" db="EMBL/GenBank/DDBJ databases">
        <title>Paenibacillus polygonum sp. nov., an endophytic bacterium, isolated from Polygonum lapathifolium L. in Nanji Wetland National Nature Reserve, South of Poyang Lake, Jiangxi Province, China.</title>
        <authorList>
            <person name="Yu Z."/>
        </authorList>
    </citation>
    <scope>NUCLEOTIDE SEQUENCE [LARGE SCALE GENOMIC DNA]</scope>
    <source>
        <strain evidence="1 2">C31</strain>
    </source>
</reference>
<dbReference type="Proteomes" id="UP001236415">
    <property type="component" value="Chromosome"/>
</dbReference>
<keyword evidence="2" id="KW-1185">Reference proteome</keyword>
<gene>
    <name evidence="1" type="ORF">QPK24_11135</name>
</gene>
<proteinExistence type="predicted"/>
<name>A0ABY8X6M1_9BACL</name>
<dbReference type="EMBL" id="CP127162">
    <property type="protein sequence ID" value="WIV21180.1"/>
    <property type="molecule type" value="Genomic_DNA"/>
</dbReference>